<comment type="caution">
    <text evidence="11">The sequence shown here is derived from an EMBL/GenBank/DDBJ whole genome shotgun (WGS) entry which is preliminary data.</text>
</comment>
<comment type="subcellular location">
    <subcellularLocation>
        <location evidence="1">Cell inner membrane</location>
        <topology evidence="1">Multi-pass membrane protein</topology>
    </subcellularLocation>
    <subcellularLocation>
        <location evidence="9">Cell membrane</location>
        <topology evidence="9">Multi-pass membrane protein</topology>
    </subcellularLocation>
</comment>
<reference evidence="11 12" key="1">
    <citation type="submission" date="2018-06" db="EMBL/GenBank/DDBJ databases">
        <title>Three novel Pseudomonas species isolated from symptomatic oak.</title>
        <authorList>
            <person name="Bueno-Gonzalez V."/>
            <person name="Brady C."/>
        </authorList>
    </citation>
    <scope>NUCLEOTIDE SEQUENCE [LARGE SCALE GENOMIC DNA]</scope>
    <source>
        <strain evidence="11 12">P6B</strain>
    </source>
</reference>
<dbReference type="InterPro" id="IPR035906">
    <property type="entry name" value="MetI-like_sf"/>
</dbReference>
<dbReference type="InterPro" id="IPR000515">
    <property type="entry name" value="MetI-like"/>
</dbReference>
<dbReference type="PANTHER" id="PTHR30614:SF0">
    <property type="entry name" value="L-CYSTINE TRANSPORT SYSTEM PERMEASE PROTEIN TCYL"/>
    <property type="match status" value="1"/>
</dbReference>
<feature type="domain" description="ABC transmembrane type-1" evidence="10">
    <location>
        <begin position="15"/>
        <end position="199"/>
    </location>
</feature>
<dbReference type="Gene3D" id="1.10.3720.10">
    <property type="entry name" value="MetI-like"/>
    <property type="match status" value="1"/>
</dbReference>
<comment type="similarity">
    <text evidence="2">Belongs to the binding-protein-dependent transport system permease family. HisMQ subfamily.</text>
</comment>
<dbReference type="InterPro" id="IPR010065">
    <property type="entry name" value="AA_ABC_transptr_permease_3TM"/>
</dbReference>
<feature type="transmembrane region" description="Helical" evidence="9">
    <location>
        <begin position="185"/>
        <end position="206"/>
    </location>
</feature>
<dbReference type="OrthoDB" id="9809799at2"/>
<evidence type="ECO:0000256" key="7">
    <source>
        <dbReference type="ARBA" id="ARBA00022989"/>
    </source>
</evidence>
<keyword evidence="7 9" id="KW-1133">Transmembrane helix</keyword>
<evidence type="ECO:0000313" key="11">
    <source>
        <dbReference type="EMBL" id="TBU85225.1"/>
    </source>
</evidence>
<feature type="transmembrane region" description="Helical" evidence="9">
    <location>
        <begin position="53"/>
        <end position="72"/>
    </location>
</feature>
<keyword evidence="4" id="KW-1003">Cell membrane</keyword>
<dbReference type="InterPro" id="IPR014342">
    <property type="entry name" value="Ectoine_EhuC"/>
</dbReference>
<organism evidence="11 12">
    <name type="scientific">Phytopseudomonas dryadis</name>
    <dbReference type="NCBI Taxonomy" id="2487520"/>
    <lineage>
        <taxon>Bacteria</taxon>
        <taxon>Pseudomonadati</taxon>
        <taxon>Pseudomonadota</taxon>
        <taxon>Gammaproteobacteria</taxon>
        <taxon>Pseudomonadales</taxon>
        <taxon>Pseudomonadaceae</taxon>
        <taxon>Phytopseudomonas</taxon>
    </lineage>
</organism>
<evidence type="ECO:0000256" key="4">
    <source>
        <dbReference type="ARBA" id="ARBA00022475"/>
    </source>
</evidence>
<dbReference type="Proteomes" id="UP000293172">
    <property type="component" value="Unassembled WGS sequence"/>
</dbReference>
<sequence length="215" mass="23480">MQESLGYYGLILDGLWVTAQLTVAGCLLAAVVAFTVGLGGVSRSLPVRLASRFYTLFFRGTSSLVQLFWAFYVLPHLGVELSPMLVGIVVLGLNVGSYSAEVVRAAILAVPREQSEAAVAINLGRWQRMRYVILPQALPLMLPSFGNNVVELMKMTAIVSLITINELTAQAQAIRSATGDTLMPYLAILILYYLLSLLLTAPVKWLEKRCSTNSR</sequence>
<evidence type="ECO:0000256" key="2">
    <source>
        <dbReference type="ARBA" id="ARBA00010072"/>
    </source>
</evidence>
<keyword evidence="8 9" id="KW-0472">Membrane</keyword>
<dbReference type="NCBIfam" id="TIGR01726">
    <property type="entry name" value="HEQRo_perm_3TM"/>
    <property type="match status" value="1"/>
</dbReference>
<name>A0A4Q9QU40_9GAMM</name>
<dbReference type="Pfam" id="PF00528">
    <property type="entry name" value="BPD_transp_1"/>
    <property type="match status" value="1"/>
</dbReference>
<dbReference type="GO" id="GO:0022857">
    <property type="term" value="F:transmembrane transporter activity"/>
    <property type="evidence" value="ECO:0007669"/>
    <property type="project" value="InterPro"/>
</dbReference>
<dbReference type="GO" id="GO:0006865">
    <property type="term" value="P:amino acid transport"/>
    <property type="evidence" value="ECO:0007669"/>
    <property type="project" value="UniProtKB-KW"/>
</dbReference>
<evidence type="ECO:0000256" key="5">
    <source>
        <dbReference type="ARBA" id="ARBA00022692"/>
    </source>
</evidence>
<evidence type="ECO:0000256" key="1">
    <source>
        <dbReference type="ARBA" id="ARBA00004429"/>
    </source>
</evidence>
<keyword evidence="5 9" id="KW-0812">Transmembrane</keyword>
<dbReference type="PANTHER" id="PTHR30614">
    <property type="entry name" value="MEMBRANE COMPONENT OF AMINO ACID ABC TRANSPORTER"/>
    <property type="match status" value="1"/>
</dbReference>
<dbReference type="InterPro" id="IPR043429">
    <property type="entry name" value="ArtM/GltK/GlnP/TcyL/YhdX-like"/>
</dbReference>
<evidence type="ECO:0000313" key="12">
    <source>
        <dbReference type="Proteomes" id="UP000293172"/>
    </source>
</evidence>
<keyword evidence="6" id="KW-0029">Amino-acid transport</keyword>
<dbReference type="GO" id="GO:0043190">
    <property type="term" value="C:ATP-binding cassette (ABC) transporter complex"/>
    <property type="evidence" value="ECO:0007669"/>
    <property type="project" value="InterPro"/>
</dbReference>
<dbReference type="SUPFAM" id="SSF161098">
    <property type="entry name" value="MetI-like"/>
    <property type="match status" value="1"/>
</dbReference>
<evidence type="ECO:0000256" key="3">
    <source>
        <dbReference type="ARBA" id="ARBA00022448"/>
    </source>
</evidence>
<keyword evidence="3 9" id="KW-0813">Transport</keyword>
<evidence type="ECO:0000259" key="10">
    <source>
        <dbReference type="PROSITE" id="PS50928"/>
    </source>
</evidence>
<dbReference type="EMBL" id="QJUL01000060">
    <property type="protein sequence ID" value="TBU85225.1"/>
    <property type="molecule type" value="Genomic_DNA"/>
</dbReference>
<dbReference type="NCBIfam" id="TIGR03004">
    <property type="entry name" value="ectoine_ehuC"/>
    <property type="match status" value="1"/>
</dbReference>
<evidence type="ECO:0000256" key="8">
    <source>
        <dbReference type="ARBA" id="ARBA00023136"/>
    </source>
</evidence>
<evidence type="ECO:0000256" key="6">
    <source>
        <dbReference type="ARBA" id="ARBA00022970"/>
    </source>
</evidence>
<dbReference type="PROSITE" id="PS50928">
    <property type="entry name" value="ABC_TM1"/>
    <property type="match status" value="1"/>
</dbReference>
<feature type="transmembrane region" description="Helical" evidence="9">
    <location>
        <begin position="20"/>
        <end position="41"/>
    </location>
</feature>
<protein>
    <submittedName>
        <fullName evidence="11">Ectoine/hydroxyectoine ABC transporter permease subunit EhuC</fullName>
    </submittedName>
</protein>
<accession>A0A4Q9QU40</accession>
<dbReference type="AlphaFoldDB" id="A0A4Q9QU40"/>
<proteinExistence type="inferred from homology"/>
<gene>
    <name evidence="11" type="primary">ehuC</name>
    <name evidence="11" type="ORF">DNK44_24430</name>
</gene>
<dbReference type="RefSeq" id="WP_131199306.1">
    <property type="nucleotide sequence ID" value="NZ_QJUL01000060.1"/>
</dbReference>
<evidence type="ECO:0000256" key="9">
    <source>
        <dbReference type="RuleBase" id="RU363032"/>
    </source>
</evidence>
<dbReference type="CDD" id="cd06261">
    <property type="entry name" value="TM_PBP2"/>
    <property type="match status" value="1"/>
</dbReference>